<keyword evidence="5" id="KW-1185">Reference proteome</keyword>
<evidence type="ECO:0000259" key="3">
    <source>
        <dbReference type="Pfam" id="PF11887"/>
    </source>
</evidence>
<dbReference type="RefSeq" id="WP_128110692.1">
    <property type="nucleotide sequence ID" value="NZ_ATDN01000056.1"/>
</dbReference>
<feature type="domain" description="Mammalian cell entry C-terminal" evidence="3">
    <location>
        <begin position="116"/>
        <end position="278"/>
    </location>
</feature>
<comment type="caution">
    <text evidence="4">The sequence shown here is derived from an EMBL/GenBank/DDBJ whole genome shotgun (WGS) entry which is preliminary data.</text>
</comment>
<evidence type="ECO:0000259" key="2">
    <source>
        <dbReference type="Pfam" id="PF02470"/>
    </source>
</evidence>
<dbReference type="PANTHER" id="PTHR33371">
    <property type="entry name" value="INTERMEMBRANE PHOSPHOLIPID TRANSPORT SYSTEM BINDING PROTEIN MLAD-RELATED"/>
    <property type="match status" value="1"/>
</dbReference>
<feature type="domain" description="Mce/MlaD" evidence="2">
    <location>
        <begin position="35"/>
        <end position="108"/>
    </location>
</feature>
<dbReference type="InterPro" id="IPR005693">
    <property type="entry name" value="Mce"/>
</dbReference>
<organism evidence="4 5">
    <name type="scientific">Mycolicibacterium elephantis DSM 44368</name>
    <dbReference type="NCBI Taxonomy" id="1335622"/>
    <lineage>
        <taxon>Bacteria</taxon>
        <taxon>Bacillati</taxon>
        <taxon>Actinomycetota</taxon>
        <taxon>Actinomycetes</taxon>
        <taxon>Mycobacteriales</taxon>
        <taxon>Mycobacteriaceae</taxon>
        <taxon>Mycolicibacterium</taxon>
    </lineage>
</organism>
<dbReference type="InterPro" id="IPR024516">
    <property type="entry name" value="Mce_C"/>
</dbReference>
<dbReference type="InterPro" id="IPR003399">
    <property type="entry name" value="Mce/MlaD"/>
</dbReference>
<dbReference type="Proteomes" id="UP000287177">
    <property type="component" value="Unassembled WGS sequence"/>
</dbReference>
<protein>
    <submittedName>
        <fullName evidence="4">Mammalian cell entry protein</fullName>
    </submittedName>
</protein>
<evidence type="ECO:0000313" key="5">
    <source>
        <dbReference type="Proteomes" id="UP000287177"/>
    </source>
</evidence>
<sequence length="421" mass="44226">MRKSLLRIVLSVLLVCTAVAGGVLVLRSVHQANRTEIVAYFENSNGLFVGDEVRILGVPVGAVKSIEPEPERVRIAFWVDGKHKLPADVRAVIVSPQLVTARAIQLTPAYAGGPVLESGAVIPEDRTAVPLEWDDLRTQLEKLTSALQPTEPGGVSTLGQLVNTAADNLRGQGANIRETVIAMSKALSALGDHSKDTFATLKNLSVVVTALEDSSDLLAQLNRNMAAVTGLLADDPGAVAAAIEDLNAVVGEATDFVRENKEAAGIATDRLAAISTALHGGLDDIKQALHAFPNAAQNFANVYQPSQAALTGMLAINNLADPLSLICGSIEAGARLNHEISSKLCVQYLAPIVKNRQINFLPVGVNPFVGQSARPNEITYSEDRLRPDYVPPQAPAPAPEPVATDPAAGLPGLMLPAEGGS</sequence>
<dbReference type="Pfam" id="PF11887">
    <property type="entry name" value="Mce4_CUP1"/>
    <property type="match status" value="1"/>
</dbReference>
<dbReference type="EMBL" id="ATDN01000056">
    <property type="protein sequence ID" value="RWA16418.1"/>
    <property type="molecule type" value="Genomic_DNA"/>
</dbReference>
<reference evidence="4 5" key="1">
    <citation type="submission" date="2013-06" db="EMBL/GenBank/DDBJ databases">
        <title>The draft sequence of the Mycobacterium elephantis genome.</title>
        <authorList>
            <person name="Pettersson F.B."/>
            <person name="Das S."/>
            <person name="Dasgupta S."/>
            <person name="Bhattacharya A."/>
            <person name="Kirsebom L.A."/>
        </authorList>
    </citation>
    <scope>NUCLEOTIDE SEQUENCE [LARGE SCALE GENOMIC DNA]</scope>
    <source>
        <strain evidence="4 5">DSM 44368</strain>
    </source>
</reference>
<feature type="compositionally biased region" description="Pro residues" evidence="1">
    <location>
        <begin position="389"/>
        <end position="400"/>
    </location>
</feature>
<dbReference type="PANTHER" id="PTHR33371:SF4">
    <property type="entry name" value="INTERMEMBRANE PHOSPHOLIPID TRANSPORT SYSTEM BINDING PROTEIN MLAD"/>
    <property type="match status" value="1"/>
</dbReference>
<evidence type="ECO:0000256" key="1">
    <source>
        <dbReference type="SAM" id="MobiDB-lite"/>
    </source>
</evidence>
<accession>A0A439DMZ2</accession>
<gene>
    <name evidence="4" type="ORF">MELE44368_07335</name>
</gene>
<dbReference type="NCBIfam" id="TIGR00996">
    <property type="entry name" value="Mtu_fam_mce"/>
    <property type="match status" value="1"/>
</dbReference>
<evidence type="ECO:0000313" key="4">
    <source>
        <dbReference type="EMBL" id="RWA16418.1"/>
    </source>
</evidence>
<dbReference type="Pfam" id="PF02470">
    <property type="entry name" value="MlaD"/>
    <property type="match status" value="1"/>
</dbReference>
<feature type="region of interest" description="Disordered" evidence="1">
    <location>
        <begin position="383"/>
        <end position="421"/>
    </location>
</feature>
<proteinExistence type="predicted"/>
<dbReference type="InterPro" id="IPR052336">
    <property type="entry name" value="MlaD_Phospholipid_Transporter"/>
</dbReference>
<dbReference type="GO" id="GO:0005576">
    <property type="term" value="C:extracellular region"/>
    <property type="evidence" value="ECO:0007669"/>
    <property type="project" value="TreeGrafter"/>
</dbReference>
<name>A0A439DMZ2_9MYCO</name>
<dbReference type="AlphaFoldDB" id="A0A439DMZ2"/>